<dbReference type="PANTHER" id="PTHR31551">
    <property type="entry name" value="PRE-MRNA-SPLICING FACTOR CWF18"/>
    <property type="match status" value="1"/>
</dbReference>
<accession>A0A9W8HG42</accession>
<comment type="caution">
    <text evidence="2">The sequence shown here is derived from an EMBL/GenBank/DDBJ whole genome shotgun (WGS) entry which is preliminary data.</text>
</comment>
<dbReference type="Pfam" id="PF08315">
    <property type="entry name" value="cwf18"/>
    <property type="match status" value="1"/>
</dbReference>
<feature type="region of interest" description="Disordered" evidence="1">
    <location>
        <begin position="1"/>
        <end position="33"/>
    </location>
</feature>
<gene>
    <name evidence="2" type="ORF">H4R18_002970</name>
</gene>
<feature type="region of interest" description="Disordered" evidence="1">
    <location>
        <begin position="51"/>
        <end position="89"/>
    </location>
</feature>
<organism evidence="2 3">
    <name type="scientific">Coemansia javaensis</name>
    <dbReference type="NCBI Taxonomy" id="2761396"/>
    <lineage>
        <taxon>Eukaryota</taxon>
        <taxon>Fungi</taxon>
        <taxon>Fungi incertae sedis</taxon>
        <taxon>Zoopagomycota</taxon>
        <taxon>Kickxellomycotina</taxon>
        <taxon>Kickxellomycetes</taxon>
        <taxon>Kickxellales</taxon>
        <taxon>Kickxellaceae</taxon>
        <taxon>Coemansia</taxon>
    </lineage>
</organism>
<dbReference type="EMBL" id="JANBUL010000109">
    <property type="protein sequence ID" value="KAJ2781292.1"/>
    <property type="molecule type" value="Genomic_DNA"/>
</dbReference>
<dbReference type="GO" id="GO:0005684">
    <property type="term" value="C:U2-type spliceosomal complex"/>
    <property type="evidence" value="ECO:0007669"/>
    <property type="project" value="TreeGrafter"/>
</dbReference>
<evidence type="ECO:0008006" key="4">
    <source>
        <dbReference type="Google" id="ProtNLM"/>
    </source>
</evidence>
<evidence type="ECO:0000256" key="1">
    <source>
        <dbReference type="SAM" id="MobiDB-lite"/>
    </source>
</evidence>
<keyword evidence="3" id="KW-1185">Reference proteome</keyword>
<feature type="compositionally biased region" description="Basic and acidic residues" evidence="1">
    <location>
        <begin position="63"/>
        <end position="72"/>
    </location>
</feature>
<dbReference type="GO" id="GO:0071014">
    <property type="term" value="C:post-mRNA release spliceosomal complex"/>
    <property type="evidence" value="ECO:0007669"/>
    <property type="project" value="TreeGrafter"/>
</dbReference>
<name>A0A9W8HG42_9FUNG</name>
<protein>
    <recommendedName>
        <fullName evidence="4">mRNA splicing factor</fullName>
    </recommendedName>
</protein>
<evidence type="ECO:0000313" key="3">
    <source>
        <dbReference type="Proteomes" id="UP001140217"/>
    </source>
</evidence>
<dbReference type="AlphaFoldDB" id="A0A9W8HG42"/>
<dbReference type="OrthoDB" id="10261348at2759"/>
<dbReference type="PANTHER" id="PTHR31551:SF1">
    <property type="entry name" value="COILED-COIL DOMAIN-CONTAINING PROTEIN 12"/>
    <property type="match status" value="1"/>
</dbReference>
<proteinExistence type="predicted"/>
<evidence type="ECO:0000313" key="2">
    <source>
        <dbReference type="EMBL" id="KAJ2781292.1"/>
    </source>
</evidence>
<feature type="compositionally biased region" description="Basic and acidic residues" evidence="1">
    <location>
        <begin position="1"/>
        <end position="11"/>
    </location>
</feature>
<reference evidence="2" key="1">
    <citation type="submission" date="2022-07" db="EMBL/GenBank/DDBJ databases">
        <title>Phylogenomic reconstructions and comparative analyses of Kickxellomycotina fungi.</title>
        <authorList>
            <person name="Reynolds N.K."/>
            <person name="Stajich J.E."/>
            <person name="Barry K."/>
            <person name="Grigoriev I.V."/>
            <person name="Crous P."/>
            <person name="Smith M.E."/>
        </authorList>
    </citation>
    <scope>NUCLEOTIDE SEQUENCE</scope>
    <source>
        <strain evidence="2">NBRC 105414</strain>
    </source>
</reference>
<sequence length="171" mass="18787">MNHPMEQEAERRKARLQALRLPRDEAGARGADSLQAVNQALTLRNYRQVLERETRLTARRPPRPAEGEEGDGRGGAGDPAQDTIEDSVRGVVERTLAERQEDIEGGELDIAAIAPKRANWDLKRDLQKRLDELKRVNEIAVADIIRRRVQASGSTADLAAAVGAHAQSAGE</sequence>
<dbReference type="Proteomes" id="UP001140217">
    <property type="component" value="Unassembled WGS sequence"/>
</dbReference>
<dbReference type="InterPro" id="IPR013169">
    <property type="entry name" value="mRNA_splic_Cwf18-like"/>
</dbReference>